<evidence type="ECO:0000313" key="2">
    <source>
        <dbReference type="Proteomes" id="UP000515158"/>
    </source>
</evidence>
<gene>
    <name evidence="3" type="primary">LOC117642391</name>
</gene>
<dbReference type="GeneID" id="117642391"/>
<accession>A0A6P8YQP6</accession>
<keyword evidence="1" id="KW-0175">Coiled coil</keyword>
<feature type="coiled-coil region" evidence="1">
    <location>
        <begin position="160"/>
        <end position="194"/>
    </location>
</feature>
<dbReference type="InParanoid" id="A0A6P8YQP6"/>
<name>A0A6P8YQP6_THRPL</name>
<reference evidence="3" key="1">
    <citation type="submission" date="2025-08" db="UniProtKB">
        <authorList>
            <consortium name="RefSeq"/>
        </authorList>
    </citation>
    <scope>IDENTIFICATION</scope>
    <source>
        <tissue evidence="3">Total insect</tissue>
    </source>
</reference>
<evidence type="ECO:0000256" key="1">
    <source>
        <dbReference type="SAM" id="Coils"/>
    </source>
</evidence>
<sequence>MSPPKLIFEHITRSLHVEFCIYLRRLLEVLCQRCRVRVVFGVRASDGFSSKMNRGRAGRPKKLGRTPRDLAAIIKDNDWSIDDVTVWQKLARTLIDDHSVNNPIKVKNLANKFKRHREEVRGALSSRDVGPPARGESSTADWCTDCWAHVTDACLEGHRLLDAQTAVEQERAHLESLLQQVERAQARVVAAAAAAEARSD</sequence>
<dbReference type="Proteomes" id="UP000515158">
    <property type="component" value="Unplaced"/>
</dbReference>
<evidence type="ECO:0000313" key="3">
    <source>
        <dbReference type="RefSeq" id="XP_034236407.1"/>
    </source>
</evidence>
<dbReference type="AlphaFoldDB" id="A0A6P8YQP6"/>
<organism evidence="3">
    <name type="scientific">Thrips palmi</name>
    <name type="common">Melon thrips</name>
    <dbReference type="NCBI Taxonomy" id="161013"/>
    <lineage>
        <taxon>Eukaryota</taxon>
        <taxon>Metazoa</taxon>
        <taxon>Ecdysozoa</taxon>
        <taxon>Arthropoda</taxon>
        <taxon>Hexapoda</taxon>
        <taxon>Insecta</taxon>
        <taxon>Pterygota</taxon>
        <taxon>Neoptera</taxon>
        <taxon>Paraneoptera</taxon>
        <taxon>Thysanoptera</taxon>
        <taxon>Terebrantia</taxon>
        <taxon>Thripoidea</taxon>
        <taxon>Thripidae</taxon>
        <taxon>Thrips</taxon>
    </lineage>
</organism>
<dbReference type="KEGG" id="tpal:117642391"/>
<dbReference type="RefSeq" id="XP_034236407.1">
    <property type="nucleotide sequence ID" value="XM_034380516.1"/>
</dbReference>
<proteinExistence type="predicted"/>
<keyword evidence="2" id="KW-1185">Reference proteome</keyword>
<protein>
    <submittedName>
        <fullName evidence="3">Uncharacterized protein LOC117642391 isoform X1</fullName>
    </submittedName>
</protein>